<evidence type="ECO:0000313" key="8">
    <source>
        <dbReference type="Proteomes" id="UP000250079"/>
    </source>
</evidence>
<evidence type="ECO:0000259" key="6">
    <source>
        <dbReference type="Pfam" id="PF00850"/>
    </source>
</evidence>
<evidence type="ECO:0000256" key="5">
    <source>
        <dbReference type="ARBA" id="ARBA00022833"/>
    </source>
</evidence>
<keyword evidence="5" id="KW-0862">Zinc</keyword>
<dbReference type="SUPFAM" id="SSF52768">
    <property type="entry name" value="Arginase/deacetylase"/>
    <property type="match status" value="1"/>
</dbReference>
<dbReference type="Proteomes" id="UP000250079">
    <property type="component" value="Chromosome"/>
</dbReference>
<dbReference type="GO" id="GO:0040029">
    <property type="term" value="P:epigenetic regulation of gene expression"/>
    <property type="evidence" value="ECO:0007669"/>
    <property type="project" value="TreeGrafter"/>
</dbReference>
<reference evidence="7 8" key="1">
    <citation type="submission" date="2016-12" db="EMBL/GenBank/DDBJ databases">
        <authorList>
            <person name="Song W.-J."/>
            <person name="Kurnit D.M."/>
        </authorList>
    </citation>
    <scope>NUCLEOTIDE SEQUENCE [LARGE SCALE GENOMIC DNA]</scope>
    <source>
        <strain evidence="7 8">IMCC3135</strain>
    </source>
</reference>
<feature type="domain" description="Histone deacetylase" evidence="6">
    <location>
        <begin position="28"/>
        <end position="336"/>
    </location>
</feature>
<dbReference type="Pfam" id="PF00850">
    <property type="entry name" value="Hist_deacetyl"/>
    <property type="match status" value="1"/>
</dbReference>
<protein>
    <submittedName>
        <fullName evidence="7">Acetylpolyamine aminohydrolase</fullName>
    </submittedName>
</protein>
<keyword evidence="3" id="KW-0479">Metal-binding</keyword>
<dbReference type="GO" id="GO:0016787">
    <property type="term" value="F:hydrolase activity"/>
    <property type="evidence" value="ECO:0007669"/>
    <property type="project" value="UniProtKB-KW"/>
</dbReference>
<dbReference type="PRINTS" id="PR01270">
    <property type="entry name" value="HDASUPER"/>
</dbReference>
<comment type="similarity">
    <text evidence="2">Belongs to the histone deacetylase family.</text>
</comment>
<evidence type="ECO:0000256" key="1">
    <source>
        <dbReference type="ARBA" id="ARBA00001947"/>
    </source>
</evidence>
<dbReference type="GO" id="GO:0046872">
    <property type="term" value="F:metal ion binding"/>
    <property type="evidence" value="ECO:0007669"/>
    <property type="project" value="UniProtKB-KW"/>
</dbReference>
<name>A0A2Z2NSJ9_9GAMM</name>
<sequence length="342" mass="37613">MKTIASTDHVLHFPKAELSGGELVRPYECPERWDYIVEALANSGFSAPQAPTPLDMATVEKVHGDDYLRFLAQAWSLWEAEGYQGEALPMAVPNRRMQQREPENINGKLGYFAGATETAITATTWQAVQSSAACAQTAARLLGTSETSAFALCRPPGHHAGFDLYGGYCFLNNAAIAAQQLRDAGASKVAILDVDFHHGNGTQDIFYERNDVLFVSLHGNPGHAFPYFLGYADETGKNEGEGYNINYPMLPGTRYSVWSDALTDALDRIDQYFPDALVVSLGVDTFERDPISFFKLTSDDFTRYGNAIGKRKHPTLFVMEGGYAVEEIGINTRNVLQGFLNA</sequence>
<dbReference type="Gene3D" id="3.40.800.20">
    <property type="entry name" value="Histone deacetylase domain"/>
    <property type="match status" value="1"/>
</dbReference>
<dbReference type="InterPro" id="IPR023696">
    <property type="entry name" value="Ureohydrolase_dom_sf"/>
</dbReference>
<evidence type="ECO:0000256" key="3">
    <source>
        <dbReference type="ARBA" id="ARBA00022723"/>
    </source>
</evidence>
<dbReference type="GO" id="GO:0004407">
    <property type="term" value="F:histone deacetylase activity"/>
    <property type="evidence" value="ECO:0007669"/>
    <property type="project" value="TreeGrafter"/>
</dbReference>
<dbReference type="KEGG" id="gai:IMCC3135_02215"/>
<keyword evidence="8" id="KW-1185">Reference proteome</keyword>
<comment type="cofactor">
    <cofactor evidence="1">
        <name>Zn(2+)</name>
        <dbReference type="ChEBI" id="CHEBI:29105"/>
    </cofactor>
</comment>
<gene>
    <name evidence="7" type="primary">aphA_1</name>
    <name evidence="7" type="ORF">IMCC3135_02215</name>
</gene>
<dbReference type="AlphaFoldDB" id="A0A2Z2NSJ9"/>
<dbReference type="PANTHER" id="PTHR10625:SF17">
    <property type="entry name" value="HISTONE DEACETYLASE 8"/>
    <property type="match status" value="1"/>
</dbReference>
<organism evidence="7 8">
    <name type="scientific">Granulosicoccus antarcticus IMCC3135</name>
    <dbReference type="NCBI Taxonomy" id="1192854"/>
    <lineage>
        <taxon>Bacteria</taxon>
        <taxon>Pseudomonadati</taxon>
        <taxon>Pseudomonadota</taxon>
        <taxon>Gammaproteobacteria</taxon>
        <taxon>Chromatiales</taxon>
        <taxon>Granulosicoccaceae</taxon>
        <taxon>Granulosicoccus</taxon>
    </lineage>
</organism>
<dbReference type="RefSeq" id="WP_088916090.1">
    <property type="nucleotide sequence ID" value="NZ_CP018632.1"/>
</dbReference>
<evidence type="ECO:0000256" key="2">
    <source>
        <dbReference type="ARBA" id="ARBA00005947"/>
    </source>
</evidence>
<dbReference type="OrthoDB" id="9808367at2"/>
<dbReference type="InterPro" id="IPR000286">
    <property type="entry name" value="HDACs"/>
</dbReference>
<keyword evidence="4 7" id="KW-0378">Hydrolase</keyword>
<proteinExistence type="inferred from homology"/>
<evidence type="ECO:0000313" key="7">
    <source>
        <dbReference type="EMBL" id="ASJ70557.1"/>
    </source>
</evidence>
<dbReference type="InterPro" id="IPR023801">
    <property type="entry name" value="His_deacetylse_dom"/>
</dbReference>
<dbReference type="CDD" id="cd10001">
    <property type="entry name" value="HDAC_classII_APAH"/>
    <property type="match status" value="1"/>
</dbReference>
<dbReference type="InterPro" id="IPR037138">
    <property type="entry name" value="His_deacetylse_dom_sf"/>
</dbReference>
<accession>A0A2Z2NSJ9</accession>
<evidence type="ECO:0000256" key="4">
    <source>
        <dbReference type="ARBA" id="ARBA00022801"/>
    </source>
</evidence>
<dbReference type="PANTHER" id="PTHR10625">
    <property type="entry name" value="HISTONE DEACETYLASE HDAC1-RELATED"/>
    <property type="match status" value="1"/>
</dbReference>
<dbReference type="EMBL" id="CP018632">
    <property type="protein sequence ID" value="ASJ70557.1"/>
    <property type="molecule type" value="Genomic_DNA"/>
</dbReference>